<reference evidence="2 3" key="3">
    <citation type="journal article" date="2010" name="BMC Genomics">
        <title>Transcriptome sequencing and comparative analysis of cucumber flowers with different sex types.</title>
        <authorList>
            <person name="Guo S."/>
            <person name="Zheng Y."/>
            <person name="Joung J.G."/>
            <person name="Liu S."/>
            <person name="Zhang Z."/>
            <person name="Crasta O.R."/>
            <person name="Sobral B.W."/>
            <person name="Xu Y."/>
            <person name="Huang S."/>
            <person name="Fei Z."/>
        </authorList>
    </citation>
    <scope>NUCLEOTIDE SEQUENCE [LARGE SCALE GENOMIC DNA]</scope>
    <source>
        <strain evidence="3">cv. 9930</strain>
    </source>
</reference>
<feature type="region of interest" description="Disordered" evidence="1">
    <location>
        <begin position="1"/>
        <end position="37"/>
    </location>
</feature>
<keyword evidence="3" id="KW-1185">Reference proteome</keyword>
<gene>
    <name evidence="2" type="ORF">Csa_6G111410</name>
</gene>
<dbReference type="Proteomes" id="UP000029981">
    <property type="component" value="Chromosome 6"/>
</dbReference>
<accession>A0A0A0KA63</accession>
<reference evidence="2 3" key="2">
    <citation type="journal article" date="2009" name="PLoS ONE">
        <title>An integrated genetic and cytogenetic map of the cucumber genome.</title>
        <authorList>
            <person name="Ren Y."/>
            <person name="Zhang Z."/>
            <person name="Liu J."/>
            <person name="Staub J.E."/>
            <person name="Han Y."/>
            <person name="Cheng Z."/>
            <person name="Li X."/>
            <person name="Lu J."/>
            <person name="Miao H."/>
            <person name="Kang H."/>
            <person name="Xie B."/>
            <person name="Gu X."/>
            <person name="Wang X."/>
            <person name="Du Y."/>
            <person name="Jin W."/>
            <person name="Huang S."/>
        </authorList>
    </citation>
    <scope>NUCLEOTIDE SEQUENCE [LARGE SCALE GENOMIC DNA]</scope>
    <source>
        <strain evidence="3">cv. 9930</strain>
    </source>
</reference>
<protein>
    <submittedName>
        <fullName evidence="2">Uncharacterized protein</fullName>
    </submittedName>
</protein>
<organism evidence="2 3">
    <name type="scientific">Cucumis sativus</name>
    <name type="common">Cucumber</name>
    <dbReference type="NCBI Taxonomy" id="3659"/>
    <lineage>
        <taxon>Eukaryota</taxon>
        <taxon>Viridiplantae</taxon>
        <taxon>Streptophyta</taxon>
        <taxon>Embryophyta</taxon>
        <taxon>Tracheophyta</taxon>
        <taxon>Spermatophyta</taxon>
        <taxon>Magnoliopsida</taxon>
        <taxon>eudicotyledons</taxon>
        <taxon>Gunneridae</taxon>
        <taxon>Pentapetalae</taxon>
        <taxon>rosids</taxon>
        <taxon>fabids</taxon>
        <taxon>Cucurbitales</taxon>
        <taxon>Cucurbitaceae</taxon>
        <taxon>Benincaseae</taxon>
        <taxon>Cucumis</taxon>
    </lineage>
</organism>
<feature type="compositionally biased region" description="Basic and acidic residues" evidence="1">
    <location>
        <begin position="1"/>
        <end position="24"/>
    </location>
</feature>
<proteinExistence type="predicted"/>
<reference evidence="2 3" key="4">
    <citation type="journal article" date="2011" name="BMC Genomics">
        <title>RNA-Seq improves annotation of protein-coding genes in the cucumber genome.</title>
        <authorList>
            <person name="Li Z."/>
            <person name="Zhang Z."/>
            <person name="Yan P."/>
            <person name="Huang S."/>
            <person name="Fei Z."/>
            <person name="Lin K."/>
        </authorList>
    </citation>
    <scope>NUCLEOTIDE SEQUENCE [LARGE SCALE GENOMIC DNA]</scope>
    <source>
        <strain evidence="3">cv. 9930</strain>
    </source>
</reference>
<evidence type="ECO:0000313" key="3">
    <source>
        <dbReference type="Proteomes" id="UP000029981"/>
    </source>
</evidence>
<dbReference type="EMBL" id="CM002927">
    <property type="protein sequence ID" value="KGN46600.1"/>
    <property type="molecule type" value="Genomic_DNA"/>
</dbReference>
<dbReference type="AlphaFoldDB" id="A0A0A0KA63"/>
<evidence type="ECO:0000256" key="1">
    <source>
        <dbReference type="SAM" id="MobiDB-lite"/>
    </source>
</evidence>
<sequence>MADDRDIARFSNDDKSERDEEVEHFLSGTQSTTDDKSKASRLALSLEVLLAHNLLLA</sequence>
<reference evidence="2 3" key="1">
    <citation type="journal article" date="2009" name="Nat. Genet.">
        <title>The genome of the cucumber, Cucumis sativus L.</title>
        <authorList>
            <person name="Huang S."/>
            <person name="Li R."/>
            <person name="Zhang Z."/>
            <person name="Li L."/>
            <person name="Gu X."/>
            <person name="Fan W."/>
            <person name="Lucas W.J."/>
            <person name="Wang X."/>
            <person name="Xie B."/>
            <person name="Ni P."/>
            <person name="Ren Y."/>
            <person name="Zhu H."/>
            <person name="Li J."/>
            <person name="Lin K."/>
            <person name="Jin W."/>
            <person name="Fei Z."/>
            <person name="Li G."/>
            <person name="Staub J."/>
            <person name="Kilian A."/>
            <person name="van der Vossen E.A."/>
            <person name="Wu Y."/>
            <person name="Guo J."/>
            <person name="He J."/>
            <person name="Jia Z."/>
            <person name="Ren Y."/>
            <person name="Tian G."/>
            <person name="Lu Y."/>
            <person name="Ruan J."/>
            <person name="Qian W."/>
            <person name="Wang M."/>
            <person name="Huang Q."/>
            <person name="Li B."/>
            <person name="Xuan Z."/>
            <person name="Cao J."/>
            <person name="Asan"/>
            <person name="Wu Z."/>
            <person name="Zhang J."/>
            <person name="Cai Q."/>
            <person name="Bai Y."/>
            <person name="Zhao B."/>
            <person name="Han Y."/>
            <person name="Li Y."/>
            <person name="Li X."/>
            <person name="Wang S."/>
            <person name="Shi Q."/>
            <person name="Liu S."/>
            <person name="Cho W.K."/>
            <person name="Kim J.Y."/>
            <person name="Xu Y."/>
            <person name="Heller-Uszynska K."/>
            <person name="Miao H."/>
            <person name="Cheng Z."/>
            <person name="Zhang S."/>
            <person name="Wu J."/>
            <person name="Yang Y."/>
            <person name="Kang H."/>
            <person name="Li M."/>
            <person name="Liang H."/>
            <person name="Ren X."/>
            <person name="Shi Z."/>
            <person name="Wen M."/>
            <person name="Jian M."/>
            <person name="Yang H."/>
            <person name="Zhang G."/>
            <person name="Yang Z."/>
            <person name="Chen R."/>
            <person name="Liu S."/>
            <person name="Li J."/>
            <person name="Ma L."/>
            <person name="Liu H."/>
            <person name="Zhou Y."/>
            <person name="Zhao J."/>
            <person name="Fang X."/>
            <person name="Li G."/>
            <person name="Fang L."/>
            <person name="Li Y."/>
            <person name="Liu D."/>
            <person name="Zheng H."/>
            <person name="Zhang Y."/>
            <person name="Qin N."/>
            <person name="Li Z."/>
            <person name="Yang G."/>
            <person name="Yang S."/>
            <person name="Bolund L."/>
            <person name="Kristiansen K."/>
            <person name="Zheng H."/>
            <person name="Li S."/>
            <person name="Zhang X."/>
            <person name="Yang H."/>
            <person name="Wang J."/>
            <person name="Sun R."/>
            <person name="Zhang B."/>
            <person name="Jiang S."/>
            <person name="Wang J."/>
            <person name="Du Y."/>
            <person name="Li S."/>
        </authorList>
    </citation>
    <scope>NUCLEOTIDE SEQUENCE [LARGE SCALE GENOMIC DNA]</scope>
    <source>
        <strain evidence="3">cv. 9930</strain>
    </source>
</reference>
<dbReference type="Gramene" id="KGN46600">
    <property type="protein sequence ID" value="KGN46600"/>
    <property type="gene ID" value="Csa_6G111410"/>
</dbReference>
<name>A0A0A0KA63_CUCSA</name>
<evidence type="ECO:0000313" key="2">
    <source>
        <dbReference type="EMBL" id="KGN46600.1"/>
    </source>
</evidence>